<organism evidence="2 3">
    <name type="scientific">Rhodococcus indonesiensis</name>
    <dbReference type="NCBI Taxonomy" id="3055869"/>
    <lineage>
        <taxon>Bacteria</taxon>
        <taxon>Bacillati</taxon>
        <taxon>Actinomycetota</taxon>
        <taxon>Actinomycetes</taxon>
        <taxon>Mycobacteriales</taxon>
        <taxon>Nocardiaceae</taxon>
        <taxon>Rhodococcus</taxon>
    </lineage>
</organism>
<accession>A0ABT7RJF2</accession>
<evidence type="ECO:0000313" key="3">
    <source>
        <dbReference type="Proteomes" id="UP001233164"/>
    </source>
</evidence>
<dbReference type="EMBL" id="JAUBOF010000012">
    <property type="protein sequence ID" value="MDM7487772.1"/>
    <property type="molecule type" value="Genomic_DNA"/>
</dbReference>
<dbReference type="SUPFAM" id="SSF51658">
    <property type="entry name" value="Xylose isomerase-like"/>
    <property type="match status" value="1"/>
</dbReference>
<reference evidence="2 3" key="1">
    <citation type="submission" date="2023-06" db="EMBL/GenBank/DDBJ databases">
        <title>Rhodococcus indonesiensis sp. nov a new member of the Rhodococcus ruber lineage isolated from a sediment of neutral hot spring.</title>
        <authorList>
            <person name="Kusuma A.B."/>
            <person name="Fenylestari G."/>
            <person name="Ammar F."/>
            <person name="Nouioui I."/>
            <person name="Goodfellow M."/>
        </authorList>
    </citation>
    <scope>NUCLEOTIDE SEQUENCE [LARGE SCALE GENOMIC DNA]</scope>
    <source>
        <strain evidence="2 3">CSLK01-03</strain>
    </source>
</reference>
<dbReference type="GO" id="GO:0016853">
    <property type="term" value="F:isomerase activity"/>
    <property type="evidence" value="ECO:0007669"/>
    <property type="project" value="UniProtKB-KW"/>
</dbReference>
<dbReference type="Pfam" id="PF01261">
    <property type="entry name" value="AP_endonuc_2"/>
    <property type="match status" value="1"/>
</dbReference>
<dbReference type="RefSeq" id="WP_289377994.1">
    <property type="nucleotide sequence ID" value="NZ_JAUBOF010000012.1"/>
</dbReference>
<dbReference type="Proteomes" id="UP001233164">
    <property type="component" value="Unassembled WGS sequence"/>
</dbReference>
<dbReference type="PANTHER" id="PTHR12110">
    <property type="entry name" value="HYDROXYPYRUVATE ISOMERASE"/>
    <property type="match status" value="1"/>
</dbReference>
<keyword evidence="2" id="KW-0413">Isomerase</keyword>
<name>A0ABT7RJF2_9NOCA</name>
<dbReference type="Gene3D" id="3.20.20.150">
    <property type="entry name" value="Divalent-metal-dependent TIM barrel enzymes"/>
    <property type="match status" value="1"/>
</dbReference>
<evidence type="ECO:0000259" key="1">
    <source>
        <dbReference type="Pfam" id="PF01261"/>
    </source>
</evidence>
<proteinExistence type="predicted"/>
<evidence type="ECO:0000313" key="2">
    <source>
        <dbReference type="EMBL" id="MDM7487772.1"/>
    </source>
</evidence>
<gene>
    <name evidence="2" type="ORF">QT969_05705</name>
</gene>
<dbReference type="InterPro" id="IPR050312">
    <property type="entry name" value="IolE/XylAMocC-like"/>
</dbReference>
<keyword evidence="3" id="KW-1185">Reference proteome</keyword>
<dbReference type="InterPro" id="IPR036237">
    <property type="entry name" value="Xyl_isomerase-like_sf"/>
</dbReference>
<protein>
    <submittedName>
        <fullName evidence="2">Sugar phosphate isomerase/epimerase</fullName>
    </submittedName>
</protein>
<feature type="domain" description="Xylose isomerase-like TIM barrel" evidence="1">
    <location>
        <begin position="21"/>
        <end position="244"/>
    </location>
</feature>
<dbReference type="PANTHER" id="PTHR12110:SF48">
    <property type="entry name" value="BLL3656 PROTEIN"/>
    <property type="match status" value="1"/>
</dbReference>
<comment type="caution">
    <text evidence="2">The sequence shown here is derived from an EMBL/GenBank/DDBJ whole genome shotgun (WGS) entry which is preliminary data.</text>
</comment>
<sequence length="276" mass="29353">MSTPLGLAALTVLDTPPLQHVDLAERHGFDTIGLRLLPAAPGTTAYPLHEDDAALSALVRRLNDSPVEVFDLEIIRIGPDFDATAYVPLLEAGARLGAKAVLVGGDDRDRSRLTDSYARLAELCASYGIVASLEFMPWTAVPDAKTAVEIVGQADGPARSVLVDALHVARSATSLEDLAAIPREWLHYAQMCDGSVPAPRDHAELIRHAREERLVPGSGGIDLPAIWSALPAGLPVSIELPNEPLRRAVGTDVWLEQLITAARAVLGRVPAAATVE</sequence>
<dbReference type="InterPro" id="IPR013022">
    <property type="entry name" value="Xyl_isomerase-like_TIM-brl"/>
</dbReference>